<feature type="binding site" evidence="3">
    <location>
        <position position="21"/>
    </location>
    <ligand>
        <name>a divalent metal cation</name>
        <dbReference type="ChEBI" id="CHEBI:60240"/>
    </ligand>
</feature>
<feature type="binding site" evidence="3">
    <location>
        <position position="106"/>
    </location>
    <ligand>
        <name>substrate</name>
    </ligand>
</feature>
<dbReference type="GO" id="GO:0005509">
    <property type="term" value="F:calcium ion binding"/>
    <property type="evidence" value="ECO:0007669"/>
    <property type="project" value="TreeGrafter"/>
</dbReference>
<dbReference type="EMBL" id="FMAF01000001">
    <property type="protein sequence ID" value="SCB10721.1"/>
    <property type="molecule type" value="Genomic_DNA"/>
</dbReference>
<dbReference type="SUPFAM" id="SSF63829">
    <property type="entry name" value="Calcium-dependent phosphotriesterase"/>
    <property type="match status" value="1"/>
</dbReference>
<feature type="binding site" evidence="3">
    <location>
        <position position="104"/>
    </location>
    <ligand>
        <name>substrate</name>
    </ligand>
</feature>
<feature type="binding site" evidence="3">
    <location>
        <position position="152"/>
    </location>
    <ligand>
        <name>a divalent metal cation</name>
        <dbReference type="ChEBI" id="CHEBI:60240"/>
    </ligand>
</feature>
<reference evidence="5 6" key="1">
    <citation type="submission" date="2016-08" db="EMBL/GenBank/DDBJ databases">
        <authorList>
            <person name="Seilhamer J.J."/>
        </authorList>
    </citation>
    <scope>NUCLEOTIDE SEQUENCE [LARGE SCALE GENOMIC DNA]</scope>
    <source>
        <strain evidence="5 6">P1-7</strain>
    </source>
</reference>
<comment type="similarity">
    <text evidence="1">Belongs to the SMP-30/CGR1 family.</text>
</comment>
<evidence type="ECO:0000256" key="3">
    <source>
        <dbReference type="PIRSR" id="PIRSR605511-2"/>
    </source>
</evidence>
<feature type="binding site" evidence="3">
    <location>
        <position position="203"/>
    </location>
    <ligand>
        <name>a divalent metal cation</name>
        <dbReference type="ChEBI" id="CHEBI:60240"/>
    </ligand>
</feature>
<dbReference type="PANTHER" id="PTHR10907">
    <property type="entry name" value="REGUCALCIN"/>
    <property type="match status" value="1"/>
</dbReference>
<dbReference type="InterPro" id="IPR013658">
    <property type="entry name" value="SGL"/>
</dbReference>
<dbReference type="PANTHER" id="PTHR10907:SF47">
    <property type="entry name" value="REGUCALCIN"/>
    <property type="match status" value="1"/>
</dbReference>
<dbReference type="GO" id="GO:0004341">
    <property type="term" value="F:gluconolactonase activity"/>
    <property type="evidence" value="ECO:0007669"/>
    <property type="project" value="TreeGrafter"/>
</dbReference>
<keyword evidence="3" id="KW-0862">Zinc</keyword>
<dbReference type="RefSeq" id="WP_037198491.1">
    <property type="nucleotide sequence ID" value="NZ_FMAF01000001.1"/>
</dbReference>
<evidence type="ECO:0000259" key="4">
    <source>
        <dbReference type="Pfam" id="PF08450"/>
    </source>
</evidence>
<proteinExistence type="inferred from homology"/>
<feature type="domain" description="SMP-30/Gluconolactonase/LRE-like region" evidence="4">
    <location>
        <begin position="19"/>
        <end position="261"/>
    </location>
</feature>
<keyword evidence="3" id="KW-0479">Metal-binding</keyword>
<dbReference type="InterPro" id="IPR005511">
    <property type="entry name" value="SMP-30"/>
</dbReference>
<dbReference type="PRINTS" id="PR01790">
    <property type="entry name" value="SMP30FAMILY"/>
</dbReference>
<sequence length="296" mass="32360">MTDIHDFQGNILCNTSSVLGEGPTYDPDTDTVWWFNILGKELHELHLPTGKKQVHELPMMASVLARVDAERQMIATEEGLFLRDIASGELSFYAAIEADKPENRSNDGRTHVSGSLWIGTMGKRAEMQAGAIYHVAAGGKVTKIFDQISIPNSICFSPDGTIGYFTDTRVSQLMRVLVDPETGLPAGEPIVMVDSMEDPGGLDGSVCDADGYIWNARWGSGFVDKYSPDGLRIERYRVPAMQPSCPAFIGKNADRLAVTTAWEGLDDEARSMQPQAGALLELGATVRGVFDPRYKL</sequence>
<evidence type="ECO:0000313" key="5">
    <source>
        <dbReference type="EMBL" id="SCB10721.1"/>
    </source>
</evidence>
<protein>
    <submittedName>
        <fullName evidence="5">Sugar lactone lactonase YvrE</fullName>
    </submittedName>
</protein>
<gene>
    <name evidence="5" type="ORF">GA0061101_101542</name>
</gene>
<accession>A0A1C3U5F5</accession>
<dbReference type="GO" id="GO:0019853">
    <property type="term" value="P:L-ascorbic acid biosynthetic process"/>
    <property type="evidence" value="ECO:0007669"/>
    <property type="project" value="TreeGrafter"/>
</dbReference>
<dbReference type="Pfam" id="PF08450">
    <property type="entry name" value="SGL"/>
    <property type="match status" value="1"/>
</dbReference>
<evidence type="ECO:0000313" key="6">
    <source>
        <dbReference type="Proteomes" id="UP000199205"/>
    </source>
</evidence>
<evidence type="ECO:0000256" key="1">
    <source>
        <dbReference type="ARBA" id="ARBA00008853"/>
    </source>
</evidence>
<evidence type="ECO:0000256" key="2">
    <source>
        <dbReference type="PIRSR" id="PIRSR605511-1"/>
    </source>
</evidence>
<name>A0A1C3U5F5_9HYPH</name>
<dbReference type="Proteomes" id="UP000199205">
    <property type="component" value="Unassembled WGS sequence"/>
</dbReference>
<dbReference type="OrthoDB" id="2633250at2"/>
<feature type="active site" description="Proton donor/acceptor" evidence="2">
    <location>
        <position position="203"/>
    </location>
</feature>
<dbReference type="Gene3D" id="2.120.10.30">
    <property type="entry name" value="TolB, C-terminal domain"/>
    <property type="match status" value="1"/>
</dbReference>
<organism evidence="5 6">
    <name type="scientific">Rhizobium lusitanum</name>
    <dbReference type="NCBI Taxonomy" id="293958"/>
    <lineage>
        <taxon>Bacteria</taxon>
        <taxon>Pseudomonadati</taxon>
        <taxon>Pseudomonadota</taxon>
        <taxon>Alphaproteobacteria</taxon>
        <taxon>Hyphomicrobiales</taxon>
        <taxon>Rhizobiaceae</taxon>
        <taxon>Rhizobium/Agrobacterium group</taxon>
        <taxon>Rhizobium</taxon>
    </lineage>
</organism>
<dbReference type="InterPro" id="IPR011042">
    <property type="entry name" value="6-blade_b-propeller_TolB-like"/>
</dbReference>
<dbReference type="AlphaFoldDB" id="A0A1C3U5F5"/>
<comment type="cofactor">
    <cofactor evidence="3">
        <name>Zn(2+)</name>
        <dbReference type="ChEBI" id="CHEBI:29105"/>
    </cofactor>
    <text evidence="3">Binds 1 divalent metal cation per subunit.</text>
</comment>